<feature type="non-terminal residue" evidence="1">
    <location>
        <position position="1"/>
    </location>
</feature>
<proteinExistence type="predicted"/>
<evidence type="ECO:0000313" key="1">
    <source>
        <dbReference type="EMBL" id="KAG7299572.1"/>
    </source>
</evidence>
<sequence length="100" mass="11597">KNLKTNQGNIFKINACECLQFVWLVNWVKAYSNIPVDPQCLVPPGDYYIKDVVLPTQMPFHVDLNNFKVDLRAKLKSNELLYHFSMIIKYLDHKNKAQGG</sequence>
<reference evidence="1 2" key="1">
    <citation type="submission" date="2021-06" db="EMBL/GenBank/DDBJ databases">
        <title>A haploid diamondback moth (Plutella xylostella L.) genome assembly resolves 31 chromosomes and identifies a diamide resistance mutation.</title>
        <authorList>
            <person name="Ward C.M."/>
            <person name="Perry K.D."/>
            <person name="Baker G."/>
            <person name="Powis K."/>
            <person name="Heckel D.G."/>
            <person name="Baxter S.W."/>
        </authorList>
    </citation>
    <scope>NUCLEOTIDE SEQUENCE [LARGE SCALE GENOMIC DNA]</scope>
    <source>
        <strain evidence="1 2">LV</strain>
        <tissue evidence="1">Single pupa</tissue>
    </source>
</reference>
<evidence type="ECO:0000313" key="2">
    <source>
        <dbReference type="Proteomes" id="UP000823941"/>
    </source>
</evidence>
<protein>
    <submittedName>
        <fullName evidence="1">Uncharacterized protein</fullName>
    </submittedName>
</protein>
<name>A0ABQ7Q2W7_PLUXY</name>
<organism evidence="1 2">
    <name type="scientific">Plutella xylostella</name>
    <name type="common">Diamondback moth</name>
    <name type="synonym">Plutella maculipennis</name>
    <dbReference type="NCBI Taxonomy" id="51655"/>
    <lineage>
        <taxon>Eukaryota</taxon>
        <taxon>Metazoa</taxon>
        <taxon>Ecdysozoa</taxon>
        <taxon>Arthropoda</taxon>
        <taxon>Hexapoda</taxon>
        <taxon>Insecta</taxon>
        <taxon>Pterygota</taxon>
        <taxon>Neoptera</taxon>
        <taxon>Endopterygota</taxon>
        <taxon>Lepidoptera</taxon>
        <taxon>Glossata</taxon>
        <taxon>Ditrysia</taxon>
        <taxon>Yponomeutoidea</taxon>
        <taxon>Plutellidae</taxon>
        <taxon>Plutella</taxon>
    </lineage>
</organism>
<comment type="caution">
    <text evidence="1">The sequence shown here is derived from an EMBL/GenBank/DDBJ whole genome shotgun (WGS) entry which is preliminary data.</text>
</comment>
<gene>
    <name evidence="1" type="ORF">JYU34_016552</name>
</gene>
<dbReference type="EMBL" id="JAHIBW010000022">
    <property type="protein sequence ID" value="KAG7299572.1"/>
    <property type="molecule type" value="Genomic_DNA"/>
</dbReference>
<accession>A0ABQ7Q2W7</accession>
<keyword evidence="2" id="KW-1185">Reference proteome</keyword>
<dbReference type="Proteomes" id="UP000823941">
    <property type="component" value="Chromosome 22"/>
</dbReference>